<feature type="compositionally biased region" description="Polar residues" evidence="1">
    <location>
        <begin position="30"/>
        <end position="43"/>
    </location>
</feature>
<evidence type="ECO:0000313" key="2">
    <source>
        <dbReference type="EMBL" id="RPB04807.1"/>
    </source>
</evidence>
<evidence type="ECO:0000313" key="3">
    <source>
        <dbReference type="Proteomes" id="UP000276215"/>
    </source>
</evidence>
<accession>A0A3N4K2K9</accession>
<reference evidence="2 3" key="1">
    <citation type="journal article" date="2018" name="Nat. Ecol. Evol.">
        <title>Pezizomycetes genomes reveal the molecular basis of ectomycorrhizal truffle lifestyle.</title>
        <authorList>
            <person name="Murat C."/>
            <person name="Payen T."/>
            <person name="Noel B."/>
            <person name="Kuo A."/>
            <person name="Morin E."/>
            <person name="Chen J."/>
            <person name="Kohler A."/>
            <person name="Krizsan K."/>
            <person name="Balestrini R."/>
            <person name="Da Silva C."/>
            <person name="Montanini B."/>
            <person name="Hainaut M."/>
            <person name="Levati E."/>
            <person name="Barry K.W."/>
            <person name="Belfiori B."/>
            <person name="Cichocki N."/>
            <person name="Clum A."/>
            <person name="Dockter R.B."/>
            <person name="Fauchery L."/>
            <person name="Guy J."/>
            <person name="Iotti M."/>
            <person name="Le Tacon F."/>
            <person name="Lindquist E.A."/>
            <person name="Lipzen A."/>
            <person name="Malagnac F."/>
            <person name="Mello A."/>
            <person name="Molinier V."/>
            <person name="Miyauchi S."/>
            <person name="Poulain J."/>
            <person name="Riccioni C."/>
            <person name="Rubini A."/>
            <person name="Sitrit Y."/>
            <person name="Splivallo R."/>
            <person name="Traeger S."/>
            <person name="Wang M."/>
            <person name="Zifcakova L."/>
            <person name="Wipf D."/>
            <person name="Zambonelli A."/>
            <person name="Paolocci F."/>
            <person name="Nowrousian M."/>
            <person name="Ottonello S."/>
            <person name="Baldrian P."/>
            <person name="Spatafora J.W."/>
            <person name="Henrissat B."/>
            <person name="Nagy L.G."/>
            <person name="Aury J.M."/>
            <person name="Wincker P."/>
            <person name="Grigoriev I.V."/>
            <person name="Bonfante P."/>
            <person name="Martin F.M."/>
        </authorList>
    </citation>
    <scope>NUCLEOTIDE SEQUENCE [LARGE SCALE GENOMIC DNA]</scope>
    <source>
        <strain evidence="2 3">120613-1</strain>
    </source>
</reference>
<gene>
    <name evidence="2" type="ORF">L873DRAFT_1798616</name>
</gene>
<feature type="region of interest" description="Disordered" evidence="1">
    <location>
        <begin position="1"/>
        <end position="43"/>
    </location>
</feature>
<dbReference type="EMBL" id="ML120356">
    <property type="protein sequence ID" value="RPB04807.1"/>
    <property type="molecule type" value="Genomic_DNA"/>
</dbReference>
<protein>
    <submittedName>
        <fullName evidence="2">Uncharacterized protein</fullName>
    </submittedName>
</protein>
<sequence length="90" mass="10347">MKNCTLPTVDSPYSAETNKKKKNNRPCQERQIQGPTSSSVNSNRDIYERVVKWTYSIGHNAQLLNHGLLLEYEFHEVEASLRNPRVDRGS</sequence>
<dbReference type="Proteomes" id="UP000276215">
    <property type="component" value="Unassembled WGS sequence"/>
</dbReference>
<name>A0A3N4K2K9_9PEZI</name>
<organism evidence="2 3">
    <name type="scientific">Choiromyces venosus 120613-1</name>
    <dbReference type="NCBI Taxonomy" id="1336337"/>
    <lineage>
        <taxon>Eukaryota</taxon>
        <taxon>Fungi</taxon>
        <taxon>Dikarya</taxon>
        <taxon>Ascomycota</taxon>
        <taxon>Pezizomycotina</taxon>
        <taxon>Pezizomycetes</taxon>
        <taxon>Pezizales</taxon>
        <taxon>Tuberaceae</taxon>
        <taxon>Choiromyces</taxon>
    </lineage>
</organism>
<dbReference type="AlphaFoldDB" id="A0A3N4K2K9"/>
<keyword evidence="3" id="KW-1185">Reference proteome</keyword>
<evidence type="ECO:0000256" key="1">
    <source>
        <dbReference type="SAM" id="MobiDB-lite"/>
    </source>
</evidence>
<proteinExistence type="predicted"/>